<dbReference type="OrthoDB" id="16262at2759"/>
<dbReference type="GO" id="GO:0009097">
    <property type="term" value="P:isoleucine biosynthetic process"/>
    <property type="evidence" value="ECO:0007669"/>
    <property type="project" value="TreeGrafter"/>
</dbReference>
<accession>A0A2J7QMI0</accession>
<dbReference type="GO" id="GO:0050660">
    <property type="term" value="F:flavin adenine dinucleotide binding"/>
    <property type="evidence" value="ECO:0007669"/>
    <property type="project" value="TreeGrafter"/>
</dbReference>
<organism evidence="10 11">
    <name type="scientific">Cryptotermes secundus</name>
    <dbReference type="NCBI Taxonomy" id="105785"/>
    <lineage>
        <taxon>Eukaryota</taxon>
        <taxon>Metazoa</taxon>
        <taxon>Ecdysozoa</taxon>
        <taxon>Arthropoda</taxon>
        <taxon>Hexapoda</taxon>
        <taxon>Insecta</taxon>
        <taxon>Pterygota</taxon>
        <taxon>Neoptera</taxon>
        <taxon>Polyneoptera</taxon>
        <taxon>Dictyoptera</taxon>
        <taxon>Blattodea</taxon>
        <taxon>Blattoidea</taxon>
        <taxon>Termitoidae</taxon>
        <taxon>Kalotermitidae</taxon>
        <taxon>Cryptotermitinae</taxon>
        <taxon>Cryptotermes</taxon>
    </lineage>
</organism>
<evidence type="ECO:0000313" key="11">
    <source>
        <dbReference type="Proteomes" id="UP000235965"/>
    </source>
</evidence>
<dbReference type="Proteomes" id="UP000235965">
    <property type="component" value="Unassembled WGS sequence"/>
</dbReference>
<evidence type="ECO:0000256" key="3">
    <source>
        <dbReference type="ARBA" id="ARBA00007812"/>
    </source>
</evidence>
<feature type="domain" description="Thiamine pyrophosphate enzyme TPP-binding" evidence="9">
    <location>
        <begin position="32"/>
        <end position="180"/>
    </location>
</feature>
<dbReference type="CDD" id="cd02004">
    <property type="entry name" value="TPP_BZL_OCoD_HPCL"/>
    <property type="match status" value="1"/>
</dbReference>
<comment type="caution">
    <text evidence="10">The sequence shown here is derived from an EMBL/GenBank/DDBJ whole genome shotgun (WGS) entry which is preliminary data.</text>
</comment>
<protein>
    <recommendedName>
        <fullName evidence="4">2-hydroxyacyl-CoA lyase 2</fullName>
    </recommendedName>
    <alternativeName>
        <fullName evidence="7">IlvB-like protein</fullName>
    </alternativeName>
</protein>
<dbReference type="InterPro" id="IPR045229">
    <property type="entry name" value="TPP_enz"/>
</dbReference>
<reference evidence="10 11" key="1">
    <citation type="submission" date="2017-12" db="EMBL/GenBank/DDBJ databases">
        <title>Hemimetabolous genomes reveal molecular basis of termite eusociality.</title>
        <authorList>
            <person name="Harrison M.C."/>
            <person name="Jongepier E."/>
            <person name="Robertson H.M."/>
            <person name="Arning N."/>
            <person name="Bitard-Feildel T."/>
            <person name="Chao H."/>
            <person name="Childers C.P."/>
            <person name="Dinh H."/>
            <person name="Doddapaneni H."/>
            <person name="Dugan S."/>
            <person name="Gowin J."/>
            <person name="Greiner C."/>
            <person name="Han Y."/>
            <person name="Hu H."/>
            <person name="Hughes D.S.T."/>
            <person name="Huylmans A.-K."/>
            <person name="Kemena C."/>
            <person name="Kremer L.P.M."/>
            <person name="Lee S.L."/>
            <person name="Lopez-Ezquerra A."/>
            <person name="Mallet L."/>
            <person name="Monroy-Kuhn J.M."/>
            <person name="Moser A."/>
            <person name="Murali S.C."/>
            <person name="Muzny D.M."/>
            <person name="Otani S."/>
            <person name="Piulachs M.-D."/>
            <person name="Poelchau M."/>
            <person name="Qu J."/>
            <person name="Schaub F."/>
            <person name="Wada-Katsumata A."/>
            <person name="Worley K.C."/>
            <person name="Xie Q."/>
            <person name="Ylla G."/>
            <person name="Poulsen M."/>
            <person name="Gibbs R.A."/>
            <person name="Schal C."/>
            <person name="Richards S."/>
            <person name="Belles X."/>
            <person name="Korb J."/>
            <person name="Bornberg-Bauer E."/>
        </authorList>
    </citation>
    <scope>NUCLEOTIDE SEQUENCE [LARGE SCALE GENOMIC DNA]</scope>
    <source>
        <tissue evidence="10">Whole body</tissue>
    </source>
</reference>
<dbReference type="InterPro" id="IPR011766">
    <property type="entry name" value="TPP_enzyme_TPP-bd"/>
</dbReference>
<dbReference type="GO" id="GO:0009099">
    <property type="term" value="P:L-valine biosynthetic process"/>
    <property type="evidence" value="ECO:0007669"/>
    <property type="project" value="TreeGrafter"/>
</dbReference>
<dbReference type="SUPFAM" id="SSF52518">
    <property type="entry name" value="Thiamin diphosphate-binding fold (THDP-binding)"/>
    <property type="match status" value="1"/>
</dbReference>
<dbReference type="PANTHER" id="PTHR18968:SF166">
    <property type="entry name" value="2-HYDROXYACYL-COA LYASE 2"/>
    <property type="match status" value="1"/>
</dbReference>
<evidence type="ECO:0000256" key="6">
    <source>
        <dbReference type="ARBA" id="ARBA00023052"/>
    </source>
</evidence>
<evidence type="ECO:0000256" key="1">
    <source>
        <dbReference type="ARBA" id="ARBA00001946"/>
    </source>
</evidence>
<dbReference type="GO" id="GO:0003984">
    <property type="term" value="F:acetolactate synthase activity"/>
    <property type="evidence" value="ECO:0007669"/>
    <property type="project" value="TreeGrafter"/>
</dbReference>
<comment type="cofactor">
    <cofactor evidence="2">
        <name>thiamine diphosphate</name>
        <dbReference type="ChEBI" id="CHEBI:58937"/>
    </cofactor>
</comment>
<dbReference type="GO" id="GO:0030976">
    <property type="term" value="F:thiamine pyrophosphate binding"/>
    <property type="evidence" value="ECO:0007669"/>
    <property type="project" value="InterPro"/>
</dbReference>
<evidence type="ECO:0000256" key="2">
    <source>
        <dbReference type="ARBA" id="ARBA00001964"/>
    </source>
</evidence>
<comment type="similarity">
    <text evidence="3">Belongs to the TPP enzyme family.</text>
</comment>
<comment type="catalytic activity">
    <reaction evidence="8">
        <text>(2R)-hydroxyhexadecanoyl-CoA = pentadecanal + formyl-CoA</text>
        <dbReference type="Rhea" id="RHEA:55212"/>
        <dbReference type="ChEBI" id="CHEBI:17302"/>
        <dbReference type="ChEBI" id="CHEBI:57376"/>
        <dbReference type="ChEBI" id="CHEBI:138654"/>
    </reaction>
    <physiologicalReaction direction="left-to-right" evidence="8">
        <dbReference type="Rhea" id="RHEA:55213"/>
    </physiologicalReaction>
</comment>
<dbReference type="PROSITE" id="PS00187">
    <property type="entry name" value="TPP_ENZYMES"/>
    <property type="match status" value="1"/>
</dbReference>
<keyword evidence="6" id="KW-0786">Thiamine pyrophosphate</keyword>
<comment type="cofactor">
    <cofactor evidence="1">
        <name>Mg(2+)</name>
        <dbReference type="ChEBI" id="CHEBI:18420"/>
    </cofactor>
</comment>
<evidence type="ECO:0000256" key="7">
    <source>
        <dbReference type="ARBA" id="ARBA00030510"/>
    </source>
</evidence>
<evidence type="ECO:0000259" key="9">
    <source>
        <dbReference type="Pfam" id="PF02775"/>
    </source>
</evidence>
<keyword evidence="11" id="KW-1185">Reference proteome</keyword>
<evidence type="ECO:0000256" key="5">
    <source>
        <dbReference type="ARBA" id="ARBA00022723"/>
    </source>
</evidence>
<dbReference type="InterPro" id="IPR000399">
    <property type="entry name" value="TPP-bd_CS"/>
</dbReference>
<evidence type="ECO:0000313" key="10">
    <source>
        <dbReference type="EMBL" id="PNF29786.1"/>
    </source>
</evidence>
<dbReference type="GO" id="GO:0000287">
    <property type="term" value="F:magnesium ion binding"/>
    <property type="evidence" value="ECO:0007669"/>
    <property type="project" value="InterPro"/>
</dbReference>
<dbReference type="PANTHER" id="PTHR18968">
    <property type="entry name" value="THIAMINE PYROPHOSPHATE ENZYMES"/>
    <property type="match status" value="1"/>
</dbReference>
<keyword evidence="5" id="KW-0479">Metal-binding</keyword>
<dbReference type="AlphaFoldDB" id="A0A2J7QMI0"/>
<dbReference type="InterPro" id="IPR029061">
    <property type="entry name" value="THDP-binding"/>
</dbReference>
<name>A0A2J7QMI0_9NEOP</name>
<dbReference type="EMBL" id="NEVH01013208">
    <property type="protein sequence ID" value="PNF29786.1"/>
    <property type="molecule type" value="Genomic_DNA"/>
</dbReference>
<evidence type="ECO:0000256" key="8">
    <source>
        <dbReference type="ARBA" id="ARBA00048767"/>
    </source>
</evidence>
<dbReference type="GO" id="GO:0005948">
    <property type="term" value="C:acetolactate synthase complex"/>
    <property type="evidence" value="ECO:0007669"/>
    <property type="project" value="TreeGrafter"/>
</dbReference>
<evidence type="ECO:0000256" key="4">
    <source>
        <dbReference type="ARBA" id="ARBA00018936"/>
    </source>
</evidence>
<dbReference type="Gene3D" id="3.40.50.970">
    <property type="match status" value="1"/>
</dbReference>
<proteinExistence type="inferred from homology"/>
<gene>
    <name evidence="10" type="ORF">B7P43_G10697</name>
</gene>
<dbReference type="Pfam" id="PF02775">
    <property type="entry name" value="TPP_enzyme_C"/>
    <property type="match status" value="1"/>
</dbReference>
<sequence>MSLEPAEKYLNPLKVLFEVEKILPDNAILVVDGGDFVGTAAYILRPRGPLSWLDPGAFGTLGVGGGFALGAKLCRPDAEVWILYGDGSCGFSVAEIDTMTRHKVPIIALVGNDAAWTQIAREQVPFFGSSVACKLAYTDYQEVSKGYGGKGFLVSEDSADLSSILKAAQSLCREGHTVLINTLIGSSKFREGSISV</sequence>